<evidence type="ECO:0000313" key="5">
    <source>
        <dbReference type="EMBL" id="TXG47954.1"/>
    </source>
</evidence>
<dbReference type="Proteomes" id="UP000323000">
    <property type="component" value="Chromosome 13"/>
</dbReference>
<dbReference type="InterPro" id="IPR001611">
    <property type="entry name" value="Leu-rich_rpt"/>
</dbReference>
<dbReference type="EMBL" id="VAHF01000013">
    <property type="protein sequence ID" value="TXG47954.1"/>
    <property type="molecule type" value="Genomic_DNA"/>
</dbReference>
<feature type="region of interest" description="Disordered" evidence="3">
    <location>
        <begin position="655"/>
        <end position="682"/>
    </location>
</feature>
<name>A0A5C7GT57_9ROSI</name>
<comment type="caution">
    <text evidence="5">The sequence shown here is derived from an EMBL/GenBank/DDBJ whole genome shotgun (WGS) entry which is preliminary data.</text>
</comment>
<dbReference type="OrthoDB" id="2018313at2759"/>
<evidence type="ECO:0000256" key="3">
    <source>
        <dbReference type="SAM" id="MobiDB-lite"/>
    </source>
</evidence>
<evidence type="ECO:0000256" key="2">
    <source>
        <dbReference type="ARBA" id="ARBA00022737"/>
    </source>
</evidence>
<keyword evidence="6" id="KW-1185">Reference proteome</keyword>
<dbReference type="PANTHER" id="PTHR16083">
    <property type="entry name" value="LEUCINE RICH REPEAT CONTAINING PROTEIN"/>
    <property type="match status" value="1"/>
</dbReference>
<dbReference type="Pfam" id="PF00560">
    <property type="entry name" value="LRR_1"/>
    <property type="match status" value="2"/>
</dbReference>
<accession>A0A5C7GT57</accession>
<protein>
    <recommendedName>
        <fullName evidence="4">C-JID domain-containing protein</fullName>
    </recommendedName>
</protein>
<keyword evidence="1" id="KW-0433">Leucine-rich repeat</keyword>
<dbReference type="Gene3D" id="3.80.10.10">
    <property type="entry name" value="Ribonuclease Inhibitor"/>
    <property type="match status" value="2"/>
</dbReference>
<organism evidence="5 6">
    <name type="scientific">Acer yangbiense</name>
    <dbReference type="NCBI Taxonomy" id="1000413"/>
    <lineage>
        <taxon>Eukaryota</taxon>
        <taxon>Viridiplantae</taxon>
        <taxon>Streptophyta</taxon>
        <taxon>Embryophyta</taxon>
        <taxon>Tracheophyta</taxon>
        <taxon>Spermatophyta</taxon>
        <taxon>Magnoliopsida</taxon>
        <taxon>eudicotyledons</taxon>
        <taxon>Gunneridae</taxon>
        <taxon>Pentapetalae</taxon>
        <taxon>rosids</taxon>
        <taxon>malvids</taxon>
        <taxon>Sapindales</taxon>
        <taxon>Sapindaceae</taxon>
        <taxon>Hippocastanoideae</taxon>
        <taxon>Acereae</taxon>
        <taxon>Acer</taxon>
    </lineage>
</organism>
<dbReference type="InterPro" id="IPR032675">
    <property type="entry name" value="LRR_dom_sf"/>
</dbReference>
<gene>
    <name evidence="5" type="ORF">EZV62_027248</name>
</gene>
<proteinExistence type="predicted"/>
<feature type="domain" description="C-JID" evidence="4">
    <location>
        <begin position="418"/>
        <end position="563"/>
    </location>
</feature>
<dbReference type="PANTHER" id="PTHR16083:SF82">
    <property type="entry name" value="C-JID DOMAIN-CONTAINING PROTEIN"/>
    <property type="match status" value="1"/>
</dbReference>
<evidence type="ECO:0000313" key="6">
    <source>
        <dbReference type="Proteomes" id="UP000323000"/>
    </source>
</evidence>
<sequence length="735" mass="83592">MPAPIILWQHGMVPFFSQFKQTGTFGNAFASHQLVFGENSKKLHRWRAALTQAANLYGTYAVQGISLDMSKIRNLQLDPGAFSEMHELRFLKFYSSDNEMNSKVHLFQGTELPSTELSYFYWHAYPLKSLPSDFYPRELRALHLPYSNLEQLPDDKISSLESLILEGCNNLLEIPSSIGYLDKLVTLNLRDCKSLKSLPNYINLKSLKILILFGCSNLNKFPEMLGNIQELYLGGTIIEELPSSIEDLSCLVVLDLENCSRLTCLPNGICKLKCLEELNLTGCSKLGRLPDDLGNLKALKKLKVSGTGVREVPSSIACSINSGTLSFERCQGQELMGLQLSSLSVLYDLTNLVLSDCNIKELPESLGSLSSVKILQQNALRYLVGHALNKIQFIPSALYTELDEESDNKMPKVFICYPGNEVPEWFTFQSTGSFVIVKHLPQGWFSDNLVGLAICAVVAFQNHYDDGRGLVLVCKCEFESEDGCRHVARGYFAGWGNDKYGIHYVGSDHVFLGYDFVMYPGNFGEYYYTNEFSVQFYIEDNYSECIHSCEVKKCGVRLIYRHEFGNSILSTSSDEDYFCKYLEEEIPHGPHKKSSKLSASYKNRMQIKDELMLSSEARLLERVSGGDIRSQALRTPDHLKRGCVGGMGEQRLVELEDTEQVNNNMRRESNKEQNNSAKRKRVEEYSIEECMQMIEELDVDDEAFAKLMEKFVSLEWRKIFLTMSEKRRKTWVQQL</sequence>
<dbReference type="SUPFAM" id="SSF52058">
    <property type="entry name" value="L domain-like"/>
    <property type="match status" value="1"/>
</dbReference>
<evidence type="ECO:0000259" key="4">
    <source>
        <dbReference type="Pfam" id="PF20160"/>
    </source>
</evidence>
<keyword evidence="2" id="KW-0677">Repeat</keyword>
<dbReference type="AlphaFoldDB" id="A0A5C7GT57"/>
<reference evidence="6" key="1">
    <citation type="journal article" date="2019" name="Gigascience">
        <title>De novo genome assembly of the endangered Acer yangbiense, a plant species with extremely small populations endemic to Yunnan Province, China.</title>
        <authorList>
            <person name="Yang J."/>
            <person name="Wariss H.M."/>
            <person name="Tao L."/>
            <person name="Zhang R."/>
            <person name="Yun Q."/>
            <person name="Hollingsworth P."/>
            <person name="Dao Z."/>
            <person name="Luo G."/>
            <person name="Guo H."/>
            <person name="Ma Y."/>
            <person name="Sun W."/>
        </authorList>
    </citation>
    <scope>NUCLEOTIDE SEQUENCE [LARGE SCALE GENOMIC DNA]</scope>
    <source>
        <strain evidence="6">cv. Malutang</strain>
    </source>
</reference>
<dbReference type="InterPro" id="IPR045344">
    <property type="entry name" value="C-JID"/>
</dbReference>
<evidence type="ECO:0000256" key="1">
    <source>
        <dbReference type="ARBA" id="ARBA00022614"/>
    </source>
</evidence>
<dbReference type="Pfam" id="PF20160">
    <property type="entry name" value="C-JID"/>
    <property type="match status" value="1"/>
</dbReference>